<evidence type="ECO:0000313" key="2">
    <source>
        <dbReference type="EMBL" id="QHU06821.1"/>
    </source>
</evidence>
<keyword evidence="1" id="KW-0472">Membrane</keyword>
<sequence>MPKTKSDFKIDPITSIMAVFVWESSRMADSLDSEQRKYVRSMLNKYQMYVITEPGYKRKDQKSRLQSLASDTIGVSISQYRSASQFHQVIETSINEDLRALSGVKKSKGSQFPGIKQPRGVAVLGFDNNKHRVKVKFGMMADDGSADRVTNREKRLMKQQIQEKARDALLGDASVQQDQMTRMMFMMEAMQERMKRQDEMLAALVQEKMENTDTQLDGQDAMQIHKANRSMANDLRNLTEMTKKNQSFDQIAWKDVPGWLKTSFTSGLKRTAVGGAALPFKAVKTIISDFYIKPVTMVASFYKGKIQFILGHIHWFFIIGGVIHMYVTSDYETVNEMYYAYGGKIVDKLVVDPAWMVAQQINSWFPNFSSMLQSIADTMWNTIVMGIWNEAKKLPGWMYDWFMTSVKDAVKSVLKDMLPSWAGGSN</sequence>
<name>A0A6C0JPL0_9ZZZZ</name>
<protein>
    <submittedName>
        <fullName evidence="2">Uncharacterized protein</fullName>
    </submittedName>
</protein>
<dbReference type="AlphaFoldDB" id="A0A6C0JPL0"/>
<reference evidence="2" key="1">
    <citation type="journal article" date="2020" name="Nature">
        <title>Giant virus diversity and host interactions through global metagenomics.</title>
        <authorList>
            <person name="Schulz F."/>
            <person name="Roux S."/>
            <person name="Paez-Espino D."/>
            <person name="Jungbluth S."/>
            <person name="Walsh D.A."/>
            <person name="Denef V.J."/>
            <person name="McMahon K.D."/>
            <person name="Konstantinidis K.T."/>
            <person name="Eloe-Fadrosh E.A."/>
            <person name="Kyrpides N.C."/>
            <person name="Woyke T."/>
        </authorList>
    </citation>
    <scope>NUCLEOTIDE SEQUENCE</scope>
    <source>
        <strain evidence="2">GVMAG-S-1038524-41</strain>
    </source>
</reference>
<feature type="transmembrane region" description="Helical" evidence="1">
    <location>
        <begin position="306"/>
        <end position="327"/>
    </location>
</feature>
<keyword evidence="1" id="KW-0812">Transmembrane</keyword>
<organism evidence="2">
    <name type="scientific">viral metagenome</name>
    <dbReference type="NCBI Taxonomy" id="1070528"/>
    <lineage>
        <taxon>unclassified sequences</taxon>
        <taxon>metagenomes</taxon>
        <taxon>organismal metagenomes</taxon>
    </lineage>
</organism>
<accession>A0A6C0JPL0</accession>
<dbReference type="EMBL" id="MN740668">
    <property type="protein sequence ID" value="QHU06821.1"/>
    <property type="molecule type" value="Genomic_DNA"/>
</dbReference>
<evidence type="ECO:0000256" key="1">
    <source>
        <dbReference type="SAM" id="Phobius"/>
    </source>
</evidence>
<proteinExistence type="predicted"/>
<keyword evidence="1" id="KW-1133">Transmembrane helix</keyword>